<gene>
    <name evidence="2" type="primary">spoIIR</name>
    <name evidence="2" type="ORF">ACFSFW_16925</name>
</gene>
<evidence type="ECO:0000313" key="3">
    <source>
        <dbReference type="Proteomes" id="UP001597227"/>
    </source>
</evidence>
<feature type="region of interest" description="Disordered" evidence="1">
    <location>
        <begin position="173"/>
        <end position="210"/>
    </location>
</feature>
<dbReference type="RefSeq" id="WP_304213844.1">
    <property type="nucleotide sequence ID" value="NZ_JBHUEK010000025.1"/>
</dbReference>
<dbReference type="Proteomes" id="UP001597227">
    <property type="component" value="Unassembled WGS sequence"/>
</dbReference>
<dbReference type="EMBL" id="JBHUEK010000025">
    <property type="protein sequence ID" value="MFD1780350.1"/>
    <property type="molecule type" value="Genomic_DNA"/>
</dbReference>
<comment type="caution">
    <text evidence="2">The sequence shown here is derived from an EMBL/GenBank/DDBJ whole genome shotgun (WGS) entry which is preliminary data.</text>
</comment>
<evidence type="ECO:0000256" key="1">
    <source>
        <dbReference type="SAM" id="MobiDB-lite"/>
    </source>
</evidence>
<evidence type="ECO:0000313" key="2">
    <source>
        <dbReference type="EMBL" id="MFD1780350.1"/>
    </source>
</evidence>
<accession>A0ABW4MV73</accession>
<protein>
    <submittedName>
        <fullName evidence="2">Stage II sporulation protein R</fullName>
    </submittedName>
</protein>
<name>A0ABW4MV73_9BACI</name>
<feature type="compositionally biased region" description="Acidic residues" evidence="1">
    <location>
        <begin position="173"/>
        <end position="188"/>
    </location>
</feature>
<reference evidence="3" key="1">
    <citation type="journal article" date="2019" name="Int. J. Syst. Evol. Microbiol.">
        <title>The Global Catalogue of Microorganisms (GCM) 10K type strain sequencing project: providing services to taxonomists for standard genome sequencing and annotation.</title>
        <authorList>
            <consortium name="The Broad Institute Genomics Platform"/>
            <consortium name="The Broad Institute Genome Sequencing Center for Infectious Disease"/>
            <person name="Wu L."/>
            <person name="Ma J."/>
        </authorList>
    </citation>
    <scope>NUCLEOTIDE SEQUENCE [LARGE SCALE GENOMIC DNA]</scope>
    <source>
        <strain evidence="3">CCUG 15531</strain>
    </source>
</reference>
<sequence length="227" mass="25790">MSKQIAIISFIFLMLIGANSHLLIKETSAEAYQVIPDEAIRLRILANSDSEEDQALKRKVRDAVNAEITVWVAELTSIEAARELIQERLPEIEKIVARVLEEEKSNQSYSVDYGRNVQFPTKLYGQFLYPAGEYEAILISIGEAEGANWWCVLFPPLCFLDFSTGDAIEASDEEGTDVAMDQDEQEVEKEDKQDKKDKKENAENQESEGEEVEVKFFLVEFFTSLFS</sequence>
<organism evidence="2 3">
    <name type="scientific">Fredinandcohnia salidurans</name>
    <dbReference type="NCBI Taxonomy" id="2595041"/>
    <lineage>
        <taxon>Bacteria</taxon>
        <taxon>Bacillati</taxon>
        <taxon>Bacillota</taxon>
        <taxon>Bacilli</taxon>
        <taxon>Bacillales</taxon>
        <taxon>Bacillaceae</taxon>
        <taxon>Fredinandcohnia</taxon>
    </lineage>
</organism>
<dbReference type="Pfam" id="PF09551">
    <property type="entry name" value="Spore_II_R"/>
    <property type="match status" value="1"/>
</dbReference>
<dbReference type="NCBIfam" id="TIGR02837">
    <property type="entry name" value="spore_II_R"/>
    <property type="match status" value="1"/>
</dbReference>
<feature type="compositionally biased region" description="Basic and acidic residues" evidence="1">
    <location>
        <begin position="189"/>
        <end position="202"/>
    </location>
</feature>
<proteinExistence type="predicted"/>
<keyword evidence="3" id="KW-1185">Reference proteome</keyword>
<dbReference type="InterPro" id="IPR014202">
    <property type="entry name" value="Spore_II_R"/>
</dbReference>